<evidence type="ECO:0000256" key="7">
    <source>
        <dbReference type="ARBA" id="ARBA00023136"/>
    </source>
</evidence>
<protein>
    <recommendedName>
        <fullName evidence="13">Aluminum-activated malate transporter</fullName>
    </recommendedName>
</protein>
<dbReference type="EnsemblPlants" id="Bo7g014450.1">
    <property type="protein sequence ID" value="Bo7g014450.1"/>
    <property type="gene ID" value="Bo7g014450"/>
</dbReference>
<feature type="compositionally biased region" description="Basic residues" evidence="9">
    <location>
        <begin position="437"/>
        <end position="446"/>
    </location>
</feature>
<dbReference type="GO" id="GO:0034220">
    <property type="term" value="P:monoatomic ion transmembrane transport"/>
    <property type="evidence" value="ECO:0007669"/>
    <property type="project" value="UniProtKB-KW"/>
</dbReference>
<sequence length="561" mass="62962">MEKIAGNMGSGPEQSREGLLSRKRYSGFGFNDSRRRFCGISNLWHSDRRKLFFAVKMGIALAIFSFLIFLKEPLHAASKFYVWAILTVVVVFEYSVGATLVKGFNRALGTFSAGGLALGIARLSVLSGDFEQFIIIICIFLAGCRISLTDTSGCVNGYLQCVEYERIPSKILTYQASDDPLYSGYRSAVQSTSEEDSLLEFARWEPPHGPYRTLNHPWINYVKLSGAVRHCAFTVMAMHGCILSEIQAAPEKRLAFRHELQSVGNEGAKVLRLIGEKVEKMEKLSPGEILKDVQGAAEELQMKIDSKSYLLVNSESWAATKEQAETEEARGNNHNETKVIKSLSQIWDTNSSNSHNQASASESQIWVSTESMIVTARSPGIRPGHHHHHIWAITPPPLGRASPPAARLDLGGLAARREEEIQPKEKGEGEKENERRERRREKRKREARWNRAVTMMLRNREMWPSVSFIGGSVVNEMEGKIYESASSLSLATFASLLIEFIARLQNIVNAFEELSTKADFKDQISITASAVFQGIDRDMRNIISARRHSKQFSSIMPLWLR</sequence>
<accession>A0A0D3D3E5</accession>
<dbReference type="AlphaFoldDB" id="A0A0D3D3E5"/>
<evidence type="ECO:0000256" key="5">
    <source>
        <dbReference type="ARBA" id="ARBA00022989"/>
    </source>
</evidence>
<keyword evidence="7 10" id="KW-0472">Membrane</keyword>
<keyword evidence="3" id="KW-0813">Transport</keyword>
<evidence type="ECO:0000313" key="11">
    <source>
        <dbReference type="EnsemblPlants" id="Bo7g014450.1"/>
    </source>
</evidence>
<evidence type="ECO:0008006" key="13">
    <source>
        <dbReference type="Google" id="ProtNLM"/>
    </source>
</evidence>
<feature type="transmembrane region" description="Helical" evidence="10">
    <location>
        <begin position="82"/>
        <end position="101"/>
    </location>
</feature>
<evidence type="ECO:0000256" key="2">
    <source>
        <dbReference type="ARBA" id="ARBA00007079"/>
    </source>
</evidence>
<dbReference type="STRING" id="109376.A0A0D3D3E5"/>
<name>A0A0D3D3E5_BRAOL</name>
<reference evidence="11" key="2">
    <citation type="submission" date="2015-03" db="UniProtKB">
        <authorList>
            <consortium name="EnsemblPlants"/>
        </authorList>
    </citation>
    <scope>IDENTIFICATION</scope>
</reference>
<evidence type="ECO:0000256" key="9">
    <source>
        <dbReference type="SAM" id="MobiDB-lite"/>
    </source>
</evidence>
<feature type="compositionally biased region" description="Basic and acidic residues" evidence="9">
    <location>
        <begin position="415"/>
        <end position="436"/>
    </location>
</feature>
<feature type="transmembrane region" description="Helical" evidence="10">
    <location>
        <begin position="107"/>
        <end position="125"/>
    </location>
</feature>
<keyword evidence="5 10" id="KW-1133">Transmembrane helix</keyword>
<proteinExistence type="inferred from homology"/>
<evidence type="ECO:0000256" key="8">
    <source>
        <dbReference type="ARBA" id="ARBA00023303"/>
    </source>
</evidence>
<reference evidence="11 12" key="1">
    <citation type="journal article" date="2014" name="Genome Biol.">
        <title>Transcriptome and methylome profiling reveals relics of genome dominance in the mesopolyploid Brassica oleracea.</title>
        <authorList>
            <person name="Parkin I.A."/>
            <person name="Koh C."/>
            <person name="Tang H."/>
            <person name="Robinson S.J."/>
            <person name="Kagale S."/>
            <person name="Clarke W.E."/>
            <person name="Town C.D."/>
            <person name="Nixon J."/>
            <person name="Krishnakumar V."/>
            <person name="Bidwell S.L."/>
            <person name="Denoeud F."/>
            <person name="Belcram H."/>
            <person name="Links M.G."/>
            <person name="Just J."/>
            <person name="Clarke C."/>
            <person name="Bender T."/>
            <person name="Huebert T."/>
            <person name="Mason A.S."/>
            <person name="Pires J.C."/>
            <person name="Barker G."/>
            <person name="Moore J."/>
            <person name="Walley P.G."/>
            <person name="Manoli S."/>
            <person name="Batley J."/>
            <person name="Edwards D."/>
            <person name="Nelson M.N."/>
            <person name="Wang X."/>
            <person name="Paterson A.H."/>
            <person name="King G."/>
            <person name="Bancroft I."/>
            <person name="Chalhoub B."/>
            <person name="Sharpe A.G."/>
        </authorList>
    </citation>
    <scope>NUCLEOTIDE SEQUENCE</scope>
    <source>
        <strain evidence="11 12">cv. TO1000</strain>
    </source>
</reference>
<feature type="region of interest" description="Disordered" evidence="9">
    <location>
        <begin position="415"/>
        <end position="446"/>
    </location>
</feature>
<dbReference type="Proteomes" id="UP000032141">
    <property type="component" value="Chromosome C7"/>
</dbReference>
<keyword evidence="6" id="KW-0406">Ion transport</keyword>
<dbReference type="Pfam" id="PF11744">
    <property type="entry name" value="ALMT"/>
    <property type="match status" value="3"/>
</dbReference>
<dbReference type="eggNOG" id="KOG4711">
    <property type="taxonomic scope" value="Eukaryota"/>
</dbReference>
<dbReference type="GO" id="GO:0015743">
    <property type="term" value="P:malate transport"/>
    <property type="evidence" value="ECO:0007669"/>
    <property type="project" value="InterPro"/>
</dbReference>
<evidence type="ECO:0000313" key="12">
    <source>
        <dbReference type="Proteomes" id="UP000032141"/>
    </source>
</evidence>
<keyword evidence="4 10" id="KW-0812">Transmembrane</keyword>
<dbReference type="InterPro" id="IPR020966">
    <property type="entry name" value="ALMT"/>
</dbReference>
<dbReference type="GO" id="GO:0016020">
    <property type="term" value="C:membrane"/>
    <property type="evidence" value="ECO:0007669"/>
    <property type="project" value="UniProtKB-SubCell"/>
</dbReference>
<dbReference type="HOGENOM" id="CLU_020841_1_2_1"/>
<evidence type="ECO:0000256" key="10">
    <source>
        <dbReference type="SAM" id="Phobius"/>
    </source>
</evidence>
<comment type="subcellular location">
    <subcellularLocation>
        <location evidence="1">Membrane</location>
        <topology evidence="1">Multi-pass membrane protein</topology>
    </subcellularLocation>
</comment>
<evidence type="ECO:0000256" key="6">
    <source>
        <dbReference type="ARBA" id="ARBA00023065"/>
    </source>
</evidence>
<dbReference type="Gramene" id="Bo7g014450.1">
    <property type="protein sequence ID" value="Bo7g014450.1"/>
    <property type="gene ID" value="Bo7g014450"/>
</dbReference>
<feature type="transmembrane region" description="Helical" evidence="10">
    <location>
        <begin position="51"/>
        <end position="70"/>
    </location>
</feature>
<organism evidence="11 12">
    <name type="scientific">Brassica oleracea var. oleracea</name>
    <dbReference type="NCBI Taxonomy" id="109376"/>
    <lineage>
        <taxon>Eukaryota</taxon>
        <taxon>Viridiplantae</taxon>
        <taxon>Streptophyta</taxon>
        <taxon>Embryophyta</taxon>
        <taxon>Tracheophyta</taxon>
        <taxon>Spermatophyta</taxon>
        <taxon>Magnoliopsida</taxon>
        <taxon>eudicotyledons</taxon>
        <taxon>Gunneridae</taxon>
        <taxon>Pentapetalae</taxon>
        <taxon>rosids</taxon>
        <taxon>malvids</taxon>
        <taxon>Brassicales</taxon>
        <taxon>Brassicaceae</taxon>
        <taxon>Brassiceae</taxon>
        <taxon>Brassica</taxon>
    </lineage>
</organism>
<evidence type="ECO:0000256" key="4">
    <source>
        <dbReference type="ARBA" id="ARBA00022692"/>
    </source>
</evidence>
<evidence type="ECO:0000256" key="3">
    <source>
        <dbReference type="ARBA" id="ARBA00022448"/>
    </source>
</evidence>
<dbReference type="PANTHER" id="PTHR31086">
    <property type="entry name" value="ALUMINUM-ACTIVATED MALATE TRANSPORTER 10"/>
    <property type="match status" value="1"/>
</dbReference>
<keyword evidence="8" id="KW-0407">Ion channel</keyword>
<comment type="similarity">
    <text evidence="2">Belongs to the aromatic acid exporter (TC 2.A.85) family.</text>
</comment>
<keyword evidence="12" id="KW-1185">Reference proteome</keyword>
<evidence type="ECO:0000256" key="1">
    <source>
        <dbReference type="ARBA" id="ARBA00004141"/>
    </source>
</evidence>